<dbReference type="eggNOG" id="KOG2439">
    <property type="taxonomic scope" value="Eukaryota"/>
</dbReference>
<dbReference type="Gene3D" id="3.40.50.1780">
    <property type="match status" value="1"/>
</dbReference>
<feature type="domain" description="Iron hydrogenase large subunit C-terminal" evidence="2">
    <location>
        <begin position="98"/>
        <end position="230"/>
    </location>
</feature>
<evidence type="ECO:0000313" key="4">
    <source>
        <dbReference type="Proteomes" id="UP000002173"/>
    </source>
</evidence>
<feature type="domain" description="Iron hydrogenase large subunit C-terminal" evidence="2">
    <location>
        <begin position="272"/>
        <end position="492"/>
    </location>
</feature>
<dbReference type="PANTHER" id="PTHR11615">
    <property type="entry name" value="NITRATE, FORMATE, IRON DEHYDROGENASE"/>
    <property type="match status" value="1"/>
</dbReference>
<evidence type="ECO:0000313" key="3">
    <source>
        <dbReference type="EMBL" id="EDO05399.1"/>
    </source>
</evidence>
<dbReference type="InterPro" id="IPR009016">
    <property type="entry name" value="Fe_hydrogenase"/>
</dbReference>
<dbReference type="GO" id="GO:0008901">
    <property type="term" value="F:ferredoxin hydrogenase activity"/>
    <property type="evidence" value="ECO:0007669"/>
    <property type="project" value="UniProtKB-EC"/>
</dbReference>
<dbReference type="Proteomes" id="UP000002173">
    <property type="component" value="Unassembled WGS sequence"/>
</dbReference>
<dbReference type="Pfam" id="PF02906">
    <property type="entry name" value="Fe_hyd_lg_C"/>
    <property type="match status" value="2"/>
</dbReference>
<dbReference type="InParanoid" id="A7AWH1"/>
<gene>
    <name evidence="3" type="ORF">BBOV_I003170</name>
</gene>
<accession>A7AWH1</accession>
<keyword evidence="4" id="KW-1185">Reference proteome</keyword>
<dbReference type="InterPro" id="IPR050340">
    <property type="entry name" value="Cytosolic_Fe-S_CAF"/>
</dbReference>
<evidence type="ECO:0000256" key="1">
    <source>
        <dbReference type="ARBA" id="ARBA00006596"/>
    </source>
</evidence>
<organism evidence="3 4">
    <name type="scientific">Babesia bovis</name>
    <dbReference type="NCBI Taxonomy" id="5865"/>
    <lineage>
        <taxon>Eukaryota</taxon>
        <taxon>Sar</taxon>
        <taxon>Alveolata</taxon>
        <taxon>Apicomplexa</taxon>
        <taxon>Aconoidasida</taxon>
        <taxon>Piroplasmida</taxon>
        <taxon>Babesiidae</taxon>
        <taxon>Babesia</taxon>
    </lineage>
</organism>
<dbReference type="OMA" id="GYLHHVL"/>
<dbReference type="GeneID" id="5477183"/>
<protein>
    <submittedName>
        <fullName evidence="3">Nuclear prelamin A recognition factor-like, putative</fullName>
        <ecNumber evidence="3">1.12.7.2</ecNumber>
    </submittedName>
</protein>
<dbReference type="SUPFAM" id="SSF53920">
    <property type="entry name" value="Fe-only hydrogenase"/>
    <property type="match status" value="1"/>
</dbReference>
<dbReference type="AlphaFoldDB" id="A7AWH1"/>
<dbReference type="EMBL" id="AAXT01000005">
    <property type="protein sequence ID" value="EDO05399.1"/>
    <property type="molecule type" value="Genomic_DNA"/>
</dbReference>
<dbReference type="InterPro" id="IPR004108">
    <property type="entry name" value="Fe_hydrogenase_lsu_C"/>
</dbReference>
<dbReference type="KEGG" id="bbo:BBOV_I003170"/>
<reference evidence="3 4" key="1">
    <citation type="journal article" date="2007" name="PLoS Pathog.">
        <title>Genome sequence of Babesia bovis and comparative analysis of apicomplexan hemoprotozoa.</title>
        <authorList>
            <person name="Brayton K.A."/>
            <person name="Lau A.O.T."/>
            <person name="Herndon D.R."/>
            <person name="Hannick L."/>
            <person name="Kappmeyer L.S."/>
            <person name="Berens S.J."/>
            <person name="Bidwell S.L."/>
            <person name="Brown W.C."/>
            <person name="Crabtree J."/>
            <person name="Fadrosh D."/>
            <person name="Feldblum T."/>
            <person name="Forberger H.A."/>
            <person name="Haas B.J."/>
            <person name="Howell J.M."/>
            <person name="Khouri H."/>
            <person name="Koo H."/>
            <person name="Mann D.J."/>
            <person name="Norimine J."/>
            <person name="Paulsen I.T."/>
            <person name="Radune D."/>
            <person name="Ren Q."/>
            <person name="Smith R.K. Jr."/>
            <person name="Suarez C.E."/>
            <person name="White O."/>
            <person name="Wortman J.R."/>
            <person name="Knowles D.P. Jr."/>
            <person name="McElwain T.F."/>
            <person name="Nene V.M."/>
        </authorList>
    </citation>
    <scope>NUCLEOTIDE SEQUENCE [LARGE SCALE GENOMIC DNA]</scope>
    <source>
        <strain evidence="3">T2Bo</strain>
    </source>
</reference>
<evidence type="ECO:0000259" key="2">
    <source>
        <dbReference type="Pfam" id="PF02906"/>
    </source>
</evidence>
<sequence>MFSTAVKIDQLNDYLSLSEECVLPVGKQGEKYEVKIKSKITDVSKKNAIDDKQESKRILVGLSDCMSCSGCLTSSEDIILRDRGYEDIAKKIGTAEFAVVSIAPQTAFMFAAAYKVSHQTAYRRLSYLLRTLGAKKVYDMQISEQICIEETKREFKRGLEKLLNRTDIPESSTNTPNCVDHELLPNLPIIAAHCPGWTTYAEKSLDASITSNISKVASSQQIQGALIKTVLWLQIAFGKVRGYLGTSWSGAFYRTIDDILRLWGDGTVNAKVSTIYHVTTAPCYDKKVEALKAQNGVDLSGLYNRFMPTQEKHQVQLVDDVISTGDLQRIMELYNLDFATLPEADLDDMFTGKECFVFNKLFANETIRNTLEHQNAMSSNGSFQQLPIPLTYKPKRHLRPSSQHAQSGGLAQEVKAFTAKYLGIDDSAMQFQESINRDYKEATLLINNLAIKFVMAYGFRNIQNIVNKLKKMDHTMAYIEVMACPEGCFNGAGQVISPPEPHWIVSHVNNAIKRLVRSTAIKLPELAKQLYATKTEYEDTDAQEDIQLIANVVIPTINNVIGTNLIATQLQTTGTKQTGSLKW</sequence>
<comment type="similarity">
    <text evidence="1">Belongs to the NARF family.</text>
</comment>
<dbReference type="Gene3D" id="3.40.950.10">
    <property type="entry name" value="Fe-only Hydrogenase (Larger Subunit), Chain L, domain 3"/>
    <property type="match status" value="1"/>
</dbReference>
<dbReference type="STRING" id="5865.A7AWH1"/>
<proteinExistence type="inferred from homology"/>
<dbReference type="FunCoup" id="A7AWH1">
    <property type="interactions" value="68"/>
</dbReference>
<name>A7AWH1_BABBO</name>
<reference evidence="4" key="3">
    <citation type="journal article" date="2021" name="Int. J. Parasitol.">
        <title>Comparative analysis of gene expression between Babesia bovis blood stages and kinetes allowed by improved genome annotation.</title>
        <authorList>
            <person name="Ueti M.W."/>
            <person name="Johnson W.C."/>
            <person name="Kappmeyer L.S."/>
            <person name="Herndon D.R."/>
            <person name="Mousel M.R."/>
            <person name="Reif K.E."/>
            <person name="Taus N.S."/>
            <person name="Ifeonu O.O."/>
            <person name="Silva J.C."/>
            <person name="Suarez C.E."/>
            <person name="Brayton K.A."/>
        </authorList>
    </citation>
    <scope>NUCLEOTIDE SEQUENCE [LARGE SCALE GENOMIC DNA]</scope>
</reference>
<dbReference type="VEuPathDB" id="PiroplasmaDB:BBOV_I003170"/>
<dbReference type="EC" id="1.12.7.2" evidence="3"/>
<dbReference type="RefSeq" id="XP_001608967.1">
    <property type="nucleotide sequence ID" value="XM_001608917.1"/>
</dbReference>
<keyword evidence="3" id="KW-0560">Oxidoreductase</keyword>
<comment type="caution">
    <text evidence="3">The sequence shown here is derived from an EMBL/GenBank/DDBJ whole genome shotgun (WGS) entry which is preliminary data.</text>
</comment>
<reference evidence="4" key="2">
    <citation type="journal article" date="2020" name="Data Brief">
        <title>Transcriptome dataset of Babesia bovis life stages within vertebrate and invertebrate hosts.</title>
        <authorList>
            <person name="Ueti M.W."/>
            <person name="Johnson W.C."/>
            <person name="Kappmeyer L.S."/>
            <person name="Herndon D.R."/>
            <person name="Mousel M.R."/>
            <person name="Reif K.E."/>
            <person name="Taus N.S."/>
            <person name="Ifeonu O.O."/>
            <person name="Silva J.C."/>
            <person name="Suarez C.E."/>
            <person name="Brayton K.A."/>
        </authorList>
    </citation>
    <scope>NUCLEOTIDE SEQUENCE [LARGE SCALE GENOMIC DNA]</scope>
</reference>